<proteinExistence type="inferred from homology"/>
<dbReference type="GO" id="GO:0030145">
    <property type="term" value="F:manganese ion binding"/>
    <property type="evidence" value="ECO:0000318"/>
    <property type="project" value="GO_Central"/>
</dbReference>
<gene>
    <name evidence="11" type="ORF">MONBRDRAFT_8989</name>
</gene>
<dbReference type="PANTHER" id="PTHR30387:SF2">
    <property type="entry name" value="MANNONATE DEHYDRATASE"/>
    <property type="match status" value="1"/>
</dbReference>
<organism evidence="11 12">
    <name type="scientific">Monosiga brevicollis</name>
    <name type="common">Choanoflagellate</name>
    <dbReference type="NCBI Taxonomy" id="81824"/>
    <lineage>
        <taxon>Eukaryota</taxon>
        <taxon>Choanoflagellata</taxon>
        <taxon>Craspedida</taxon>
        <taxon>Salpingoecidae</taxon>
        <taxon>Monosiga</taxon>
    </lineage>
</organism>
<evidence type="ECO:0000256" key="2">
    <source>
        <dbReference type="ARBA" id="ARBA00001936"/>
    </source>
</evidence>
<comment type="function">
    <text evidence="4">Catalyzes the dehydration of D-mannonate.</text>
</comment>
<dbReference type="GO" id="GO:0008198">
    <property type="term" value="F:ferrous iron binding"/>
    <property type="evidence" value="ECO:0000318"/>
    <property type="project" value="GO_Central"/>
</dbReference>
<evidence type="ECO:0000313" key="11">
    <source>
        <dbReference type="EMBL" id="EDQ88606.1"/>
    </source>
</evidence>
<keyword evidence="10" id="KW-0456">Lyase</keyword>
<keyword evidence="12" id="KW-1185">Reference proteome</keyword>
<evidence type="ECO:0000256" key="1">
    <source>
        <dbReference type="ARBA" id="ARBA00001794"/>
    </source>
</evidence>
<evidence type="ECO:0000256" key="9">
    <source>
        <dbReference type="ARBA" id="ARBA00023211"/>
    </source>
</evidence>
<dbReference type="OMA" id="GCWLEGG"/>
<dbReference type="InParanoid" id="A9V1R4"/>
<dbReference type="SUPFAM" id="SSF51658">
    <property type="entry name" value="Xylose isomerase-like"/>
    <property type="match status" value="1"/>
</dbReference>
<dbReference type="KEGG" id="mbr:MONBRDRAFT_8989"/>
<dbReference type="InterPro" id="IPR004628">
    <property type="entry name" value="Man_deHydtase"/>
</dbReference>
<evidence type="ECO:0000256" key="4">
    <source>
        <dbReference type="ARBA" id="ARBA00002713"/>
    </source>
</evidence>
<dbReference type="Proteomes" id="UP000001357">
    <property type="component" value="Unassembled WGS sequence"/>
</dbReference>
<name>A9V1R4_MONBE</name>
<evidence type="ECO:0000256" key="7">
    <source>
        <dbReference type="ARBA" id="ARBA00012927"/>
    </source>
</evidence>
<comment type="catalytic activity">
    <reaction evidence="1">
        <text>D-mannonate = 2-dehydro-3-deoxy-D-gluconate + H2O</text>
        <dbReference type="Rhea" id="RHEA:20097"/>
        <dbReference type="ChEBI" id="CHEBI:15377"/>
        <dbReference type="ChEBI" id="CHEBI:17767"/>
        <dbReference type="ChEBI" id="CHEBI:57990"/>
        <dbReference type="EC" id="4.2.1.8"/>
    </reaction>
</comment>
<keyword evidence="8" id="KW-0408">Iron</keyword>
<dbReference type="AlphaFoldDB" id="A9V1R4"/>
<comment type="cofactor">
    <cofactor evidence="2">
        <name>Mn(2+)</name>
        <dbReference type="ChEBI" id="CHEBI:29035"/>
    </cofactor>
</comment>
<dbReference type="InterPro" id="IPR036237">
    <property type="entry name" value="Xyl_isomerase-like_sf"/>
</dbReference>
<accession>A9V1R4</accession>
<protein>
    <recommendedName>
        <fullName evidence="7">mannonate dehydratase</fullName>
        <ecNumber evidence="7">4.2.1.8</ecNumber>
    </recommendedName>
</protein>
<sequence length="395" mass="42932">MSHNGSTTEEAASATQGGTMQAYFYQDLSDPASSPAVAARVRVPDTDNEQQSGMTLSNPNHIRPDGPRVCAFVGPAPTDQELQFVEQMGATHVFTWIEKLADMTPARLAALKDAVERRNLQLNNVGCLELAKCPDIILHTDNYAARLTQFGSMLAMLSEAGIHTTTFTWEASGKVYSTGQSVVRGGGLGRRCNARRLAALPVDPNAPTDEQLWSNLETFVRDVMPLCVQYNMVLALHPNDPPLRHVGGMPCLIRSFSDFERVFALDHSGRLQAEFCCGTISEGLRLPPAHDLAHVTADPALLGSFGDSCEALYSNLVAFVLRQRVAIVHLRNCTACLPDFAETYLDDGFLDIAHIIDLLVQNGYRGTIILDHTPPFNSVDGAAAATAFSLGYDLR</sequence>
<comment type="similarity">
    <text evidence="6">Belongs to the mannonate dehydratase family.</text>
</comment>
<evidence type="ECO:0000256" key="8">
    <source>
        <dbReference type="ARBA" id="ARBA00023004"/>
    </source>
</evidence>
<evidence type="ECO:0000256" key="5">
    <source>
        <dbReference type="ARBA" id="ARBA00004892"/>
    </source>
</evidence>
<evidence type="ECO:0000256" key="10">
    <source>
        <dbReference type="ARBA" id="ARBA00023239"/>
    </source>
</evidence>
<comment type="pathway">
    <text evidence="5">Carbohydrate metabolism; pentose and glucuronate interconversion.</text>
</comment>
<dbReference type="EMBL" id="CH991554">
    <property type="protein sequence ID" value="EDQ88606.1"/>
    <property type="molecule type" value="Genomic_DNA"/>
</dbReference>
<dbReference type="PANTHER" id="PTHR30387">
    <property type="entry name" value="MANNONATE DEHYDRATASE"/>
    <property type="match status" value="1"/>
</dbReference>
<dbReference type="GO" id="GO:0042840">
    <property type="term" value="P:D-glucuronate catabolic process"/>
    <property type="evidence" value="ECO:0000318"/>
    <property type="project" value="GO_Central"/>
</dbReference>
<dbReference type="Gene3D" id="3.20.20.150">
    <property type="entry name" value="Divalent-metal-dependent TIM barrel enzymes"/>
    <property type="match status" value="1"/>
</dbReference>
<dbReference type="Pfam" id="PF03786">
    <property type="entry name" value="UxuA"/>
    <property type="match status" value="1"/>
</dbReference>
<evidence type="ECO:0000313" key="12">
    <source>
        <dbReference type="Proteomes" id="UP000001357"/>
    </source>
</evidence>
<evidence type="ECO:0000256" key="6">
    <source>
        <dbReference type="ARBA" id="ARBA00007389"/>
    </source>
</evidence>
<dbReference type="GO" id="GO:0008927">
    <property type="term" value="F:mannonate dehydratase activity"/>
    <property type="evidence" value="ECO:0000318"/>
    <property type="project" value="GO_Central"/>
</dbReference>
<dbReference type="RefSeq" id="XP_001746710.1">
    <property type="nucleotide sequence ID" value="XM_001746658.1"/>
</dbReference>
<comment type="cofactor">
    <cofactor evidence="3">
        <name>Fe(2+)</name>
        <dbReference type="ChEBI" id="CHEBI:29033"/>
    </cofactor>
</comment>
<reference evidence="11 12" key="1">
    <citation type="journal article" date="2008" name="Nature">
        <title>The genome of the choanoflagellate Monosiga brevicollis and the origin of metazoans.</title>
        <authorList>
            <consortium name="JGI Sequencing"/>
            <person name="King N."/>
            <person name="Westbrook M.J."/>
            <person name="Young S.L."/>
            <person name="Kuo A."/>
            <person name="Abedin M."/>
            <person name="Chapman J."/>
            <person name="Fairclough S."/>
            <person name="Hellsten U."/>
            <person name="Isogai Y."/>
            <person name="Letunic I."/>
            <person name="Marr M."/>
            <person name="Pincus D."/>
            <person name="Putnam N."/>
            <person name="Rokas A."/>
            <person name="Wright K.J."/>
            <person name="Zuzow R."/>
            <person name="Dirks W."/>
            <person name="Good M."/>
            <person name="Goodstein D."/>
            <person name="Lemons D."/>
            <person name="Li W."/>
            <person name="Lyons J.B."/>
            <person name="Morris A."/>
            <person name="Nichols S."/>
            <person name="Richter D.J."/>
            <person name="Salamov A."/>
            <person name="Bork P."/>
            <person name="Lim W.A."/>
            <person name="Manning G."/>
            <person name="Miller W.T."/>
            <person name="McGinnis W."/>
            <person name="Shapiro H."/>
            <person name="Tjian R."/>
            <person name="Grigoriev I.V."/>
            <person name="Rokhsar D."/>
        </authorList>
    </citation>
    <scope>NUCLEOTIDE SEQUENCE [LARGE SCALE GENOMIC DNA]</scope>
    <source>
        <strain evidence="12">MX1 / ATCC 50154</strain>
    </source>
</reference>
<dbReference type="GeneID" id="5891976"/>
<evidence type="ECO:0000256" key="3">
    <source>
        <dbReference type="ARBA" id="ARBA00001954"/>
    </source>
</evidence>
<keyword evidence="9" id="KW-0464">Manganese</keyword>
<dbReference type="EC" id="4.2.1.8" evidence="7"/>